<dbReference type="InterPro" id="IPR029063">
    <property type="entry name" value="SAM-dependent_MTases_sf"/>
</dbReference>
<protein>
    <recommendedName>
        <fullName evidence="2">Methyltransferase type 11 domain-containing protein</fullName>
    </recommendedName>
</protein>
<dbReference type="EMBL" id="BARS01031586">
    <property type="protein sequence ID" value="GAG19832.1"/>
    <property type="molecule type" value="Genomic_DNA"/>
</dbReference>
<evidence type="ECO:0000313" key="1">
    <source>
        <dbReference type="EMBL" id="GAG19832.1"/>
    </source>
</evidence>
<organism evidence="1">
    <name type="scientific">marine sediment metagenome</name>
    <dbReference type="NCBI Taxonomy" id="412755"/>
    <lineage>
        <taxon>unclassified sequences</taxon>
        <taxon>metagenomes</taxon>
        <taxon>ecological metagenomes</taxon>
    </lineage>
</organism>
<name>X0W9C0_9ZZZZ</name>
<proteinExistence type="predicted"/>
<comment type="caution">
    <text evidence="1">The sequence shown here is derived from an EMBL/GenBank/DDBJ whole genome shotgun (WGS) entry which is preliminary data.</text>
</comment>
<dbReference type="SUPFAM" id="SSF53335">
    <property type="entry name" value="S-adenosyl-L-methionine-dependent methyltransferases"/>
    <property type="match status" value="1"/>
</dbReference>
<sequence>ILHHVDLAASLKELNRVLKEGGKAFFTEPLGHNPILNIYRMLTPQLRSKNEKPLVFKQFELILDHFPRFKHHEYYLTAILAVAFHFINLDHLMLKSRDLLFRFDKEILRILPFLRRYCWYTILEIEK</sequence>
<gene>
    <name evidence="1" type="ORF">S01H1_49137</name>
</gene>
<dbReference type="Gene3D" id="3.40.50.150">
    <property type="entry name" value="Vaccinia Virus protein VP39"/>
    <property type="match status" value="1"/>
</dbReference>
<evidence type="ECO:0008006" key="2">
    <source>
        <dbReference type="Google" id="ProtNLM"/>
    </source>
</evidence>
<accession>X0W9C0</accession>
<reference evidence="1" key="1">
    <citation type="journal article" date="2014" name="Front. Microbiol.">
        <title>High frequency of phylogenetically diverse reductive dehalogenase-homologous genes in deep subseafloor sedimentary metagenomes.</title>
        <authorList>
            <person name="Kawai M."/>
            <person name="Futagami T."/>
            <person name="Toyoda A."/>
            <person name="Takaki Y."/>
            <person name="Nishi S."/>
            <person name="Hori S."/>
            <person name="Arai W."/>
            <person name="Tsubouchi T."/>
            <person name="Morono Y."/>
            <person name="Uchiyama I."/>
            <person name="Ito T."/>
            <person name="Fujiyama A."/>
            <person name="Inagaki F."/>
            <person name="Takami H."/>
        </authorList>
    </citation>
    <scope>NUCLEOTIDE SEQUENCE</scope>
    <source>
        <strain evidence="1">Expedition CK06-06</strain>
    </source>
</reference>
<dbReference type="AlphaFoldDB" id="X0W9C0"/>
<feature type="non-terminal residue" evidence="1">
    <location>
        <position position="1"/>
    </location>
</feature>